<protein>
    <submittedName>
        <fullName evidence="3">Peptidoglycan-binding protein</fullName>
    </submittedName>
</protein>
<sequence length="216" mass="22987">MRSFSTTAKVSGVAAATAALLGAGLFGATAVSAEDQPIEPAEAPQIMDTPWPEYAVGDSHPNIYAVTNYLTAETNDEGDAYWTADPTEELTQEVSDALLEYQADRGLGEHGEIKEELWGHFSDGQFVTGSFAWGPANGEFYTVGDSGDGVESVQYLLIHHGYLAEGGDDGEYGGDTEAAVEDFQANEVCPEVDVSEQECVDGLTGEVTYRALVTIE</sequence>
<organism evidence="3 4">
    <name type="scientific">Nocardiopsis coralli</name>
    <dbReference type="NCBI Taxonomy" id="2772213"/>
    <lineage>
        <taxon>Bacteria</taxon>
        <taxon>Bacillati</taxon>
        <taxon>Actinomycetota</taxon>
        <taxon>Actinomycetes</taxon>
        <taxon>Streptosporangiales</taxon>
        <taxon>Nocardiopsidaceae</taxon>
        <taxon>Nocardiopsis</taxon>
    </lineage>
</organism>
<gene>
    <name evidence="3" type="ORF">IDM40_21350</name>
</gene>
<dbReference type="Pfam" id="PF01471">
    <property type="entry name" value="PG_binding_1"/>
    <property type="match status" value="1"/>
</dbReference>
<dbReference type="SUPFAM" id="SSF47090">
    <property type="entry name" value="PGBD-like"/>
    <property type="match status" value="1"/>
</dbReference>
<dbReference type="Proteomes" id="UP000806528">
    <property type="component" value="Unassembled WGS sequence"/>
</dbReference>
<dbReference type="Gene3D" id="1.10.101.10">
    <property type="entry name" value="PGBD-like superfamily/PGBD"/>
    <property type="match status" value="1"/>
</dbReference>
<evidence type="ECO:0000313" key="3">
    <source>
        <dbReference type="EMBL" id="MBE3001219.1"/>
    </source>
</evidence>
<keyword evidence="1" id="KW-0732">Signal</keyword>
<accession>A0ABR9PBK1</accession>
<evidence type="ECO:0000256" key="1">
    <source>
        <dbReference type="SAM" id="SignalP"/>
    </source>
</evidence>
<name>A0ABR9PBK1_9ACTN</name>
<dbReference type="RefSeq" id="WP_193123818.1">
    <property type="nucleotide sequence ID" value="NZ_JADBGI010000022.1"/>
</dbReference>
<comment type="caution">
    <text evidence="3">The sequence shown here is derived from an EMBL/GenBank/DDBJ whole genome shotgun (WGS) entry which is preliminary data.</text>
</comment>
<feature type="domain" description="Peptidoglycan binding-like" evidence="2">
    <location>
        <begin position="146"/>
        <end position="186"/>
    </location>
</feature>
<feature type="signal peptide" evidence="1">
    <location>
        <begin position="1"/>
        <end position="33"/>
    </location>
</feature>
<reference evidence="3 4" key="1">
    <citation type="submission" date="2020-09" db="EMBL/GenBank/DDBJ databases">
        <title>Diversity and distribution of actinomycetes associated with coral in the coast of Hainan.</title>
        <authorList>
            <person name="Li F."/>
        </authorList>
    </citation>
    <scope>NUCLEOTIDE SEQUENCE [LARGE SCALE GENOMIC DNA]</scope>
    <source>
        <strain evidence="3 4">HNM0947</strain>
    </source>
</reference>
<evidence type="ECO:0000259" key="2">
    <source>
        <dbReference type="Pfam" id="PF01471"/>
    </source>
</evidence>
<dbReference type="InterPro" id="IPR036365">
    <property type="entry name" value="PGBD-like_sf"/>
</dbReference>
<evidence type="ECO:0000313" key="4">
    <source>
        <dbReference type="Proteomes" id="UP000806528"/>
    </source>
</evidence>
<dbReference type="InterPro" id="IPR036366">
    <property type="entry name" value="PGBDSf"/>
</dbReference>
<proteinExistence type="predicted"/>
<dbReference type="InterPro" id="IPR002477">
    <property type="entry name" value="Peptidoglycan-bd-like"/>
</dbReference>
<keyword evidence="4" id="KW-1185">Reference proteome</keyword>
<dbReference type="EMBL" id="JADBGI010000022">
    <property type="protein sequence ID" value="MBE3001219.1"/>
    <property type="molecule type" value="Genomic_DNA"/>
</dbReference>
<feature type="chain" id="PRO_5046305138" evidence="1">
    <location>
        <begin position="34"/>
        <end position="216"/>
    </location>
</feature>